<dbReference type="Proteomes" id="UP000007322">
    <property type="component" value="Chromosome 7"/>
</dbReference>
<accession>G2QP27</accession>
<organism evidence="2 3">
    <name type="scientific">Thermothelomyces thermophilus (strain ATCC 42464 / BCRC 31852 / DSM 1799)</name>
    <name type="common">Sporotrichum thermophile</name>
    <dbReference type="NCBI Taxonomy" id="573729"/>
    <lineage>
        <taxon>Eukaryota</taxon>
        <taxon>Fungi</taxon>
        <taxon>Dikarya</taxon>
        <taxon>Ascomycota</taxon>
        <taxon>Pezizomycotina</taxon>
        <taxon>Sordariomycetes</taxon>
        <taxon>Sordariomycetidae</taxon>
        <taxon>Sordariales</taxon>
        <taxon>Chaetomiaceae</taxon>
        <taxon>Thermothelomyces</taxon>
    </lineage>
</organism>
<evidence type="ECO:0000313" key="3">
    <source>
        <dbReference type="Proteomes" id="UP000007322"/>
    </source>
</evidence>
<dbReference type="RefSeq" id="XP_003666593.1">
    <property type="nucleotide sequence ID" value="XM_003666545.1"/>
</dbReference>
<dbReference type="HOGENOM" id="CLU_967036_0_0_1"/>
<dbReference type="AlphaFoldDB" id="G2QP27"/>
<name>G2QP27_THET4</name>
<evidence type="ECO:0000256" key="1">
    <source>
        <dbReference type="SAM" id="MobiDB-lite"/>
    </source>
</evidence>
<sequence length="288" mass="30662">MGRYVRPRAREPIFSEGHTNEFCGTRDSTPEAAGACAPLRIGRWVYEKGAGKPEARGNCYFSHPLAARIRPSWWLRAREPIFSEGHTNEFCGARDSTPEPAGACAPLRIGRWPSQAAVGPISYVAAFAWCPTVCRGTDDCGEHRLSTAAATGATSPGGARGIWEDSAGVREYPMCAEGWAMWVLGGSPDLSKATGGTYRLGTPTGLNLPVGPPLGALRRRLRGAIAPRSRPPTALWGIQEGKADVTRGSTGALPDELRGHAGPRARRPSNLVNSSALKHGRLALTGSR</sequence>
<gene>
    <name evidence="2" type="ORF">MYCTH_2130517</name>
</gene>
<dbReference type="InParanoid" id="G2QP27"/>
<dbReference type="eggNOG" id="ENOG502R6NC">
    <property type="taxonomic scope" value="Eukaryota"/>
</dbReference>
<dbReference type="GeneID" id="11506644"/>
<proteinExistence type="predicted"/>
<dbReference type="KEGG" id="mtm:MYCTH_2130517"/>
<dbReference type="EMBL" id="CP003008">
    <property type="protein sequence ID" value="AEO61348.1"/>
    <property type="molecule type" value="Genomic_DNA"/>
</dbReference>
<reference evidence="2 3" key="1">
    <citation type="journal article" date="2011" name="Nat. Biotechnol.">
        <title>Comparative genomic analysis of the thermophilic biomass-degrading fungi Myceliophthora thermophila and Thielavia terrestris.</title>
        <authorList>
            <person name="Berka R.M."/>
            <person name="Grigoriev I.V."/>
            <person name="Otillar R."/>
            <person name="Salamov A."/>
            <person name="Grimwood J."/>
            <person name="Reid I."/>
            <person name="Ishmael N."/>
            <person name="John T."/>
            <person name="Darmond C."/>
            <person name="Moisan M.-C."/>
            <person name="Henrissat B."/>
            <person name="Coutinho P.M."/>
            <person name="Lombard V."/>
            <person name="Natvig D.O."/>
            <person name="Lindquist E."/>
            <person name="Schmutz J."/>
            <person name="Lucas S."/>
            <person name="Harris P."/>
            <person name="Powlowski J."/>
            <person name="Bellemare A."/>
            <person name="Taylor D."/>
            <person name="Butler G."/>
            <person name="de Vries R.P."/>
            <person name="Allijn I.E."/>
            <person name="van den Brink J."/>
            <person name="Ushinsky S."/>
            <person name="Storms R."/>
            <person name="Powell A.J."/>
            <person name="Paulsen I.T."/>
            <person name="Elbourne L.D.H."/>
            <person name="Baker S.E."/>
            <person name="Magnuson J."/>
            <person name="LaBoissiere S."/>
            <person name="Clutterbuck A.J."/>
            <person name="Martinez D."/>
            <person name="Wogulis M."/>
            <person name="de Leon A.L."/>
            <person name="Rey M.W."/>
            <person name="Tsang A."/>
        </authorList>
    </citation>
    <scope>NUCLEOTIDE SEQUENCE [LARGE SCALE GENOMIC DNA]</scope>
    <source>
        <strain evidence="3">ATCC 42464 / BCRC 31852 / DSM 1799</strain>
    </source>
</reference>
<dbReference type="VEuPathDB" id="FungiDB:MYCTH_2130517"/>
<dbReference type="OrthoDB" id="10553049at2759"/>
<protein>
    <submittedName>
        <fullName evidence="2">Uncharacterized protein</fullName>
    </submittedName>
</protein>
<keyword evidence="3" id="KW-1185">Reference proteome</keyword>
<evidence type="ECO:0000313" key="2">
    <source>
        <dbReference type="EMBL" id="AEO61348.1"/>
    </source>
</evidence>
<feature type="region of interest" description="Disordered" evidence="1">
    <location>
        <begin position="241"/>
        <end position="270"/>
    </location>
</feature>